<dbReference type="InterPro" id="IPR030395">
    <property type="entry name" value="GP_PDE_dom"/>
</dbReference>
<dbReference type="Gene3D" id="3.20.20.190">
    <property type="entry name" value="Phosphatidylinositol (PI) phosphodiesterase"/>
    <property type="match status" value="1"/>
</dbReference>
<name>A0AAD9PJV4_9APIC</name>
<comment type="caution">
    <text evidence="2">The sequence shown here is derived from an EMBL/GenBank/DDBJ whole genome shotgun (WGS) entry which is preliminary data.</text>
</comment>
<protein>
    <submittedName>
        <fullName evidence="2">Bifunctional PLC-like phosphodiesterase</fullName>
    </submittedName>
</protein>
<dbReference type="GO" id="GO:0006629">
    <property type="term" value="P:lipid metabolic process"/>
    <property type="evidence" value="ECO:0007669"/>
    <property type="project" value="InterPro"/>
</dbReference>
<proteinExistence type="predicted"/>
<dbReference type="GeneID" id="94336594"/>
<dbReference type="AlphaFoldDB" id="A0AAD9PJV4"/>
<keyword evidence="3" id="KW-1185">Reference proteome</keyword>
<sequence>MPVQCYGHRGMGCSTPGCLAKYPENTIESFIKAVECGAHGIELDVFLADSGQVIVIHGATQHDYINVTACKGPNGLELFDPKVTCETLTEPANQVYIRKPWILLDSPYKQQFLKDPKSISKLLPQATAYYSEQREPYVNGNNELETVPTLTKVFQTLGDRCSYNIELKGRRPELGLKVLEILKQFPNLNVLISSFSWIPPPLDDSFATNADAIEALPNGPVECDLLRPIVNNAQQVPIGLLFNYDQDNLPCIERIVQCARSYNASFINIKHDFWKLGTICGLESKENRVEILQFLLEKLHKQNLKVLSYWLSTEPDSERDIELHIKSKVDIICPNDVEMASRLLKNSAINQDGQESQCLQSHDA</sequence>
<dbReference type="RefSeq" id="XP_067802546.1">
    <property type="nucleotide sequence ID" value="XM_067947324.1"/>
</dbReference>
<dbReference type="Pfam" id="PF03009">
    <property type="entry name" value="GDPD"/>
    <property type="match status" value="1"/>
</dbReference>
<feature type="domain" description="GP-PDE" evidence="1">
    <location>
        <begin position="8"/>
        <end position="171"/>
    </location>
</feature>
<dbReference type="SUPFAM" id="SSF51695">
    <property type="entry name" value="PLC-like phosphodiesterases"/>
    <property type="match status" value="1"/>
</dbReference>
<dbReference type="KEGG" id="bdw:94336594"/>
<reference evidence="2" key="1">
    <citation type="journal article" date="2023" name="Nat. Microbiol.">
        <title>Babesia duncani multi-omics identifies virulence factors and drug targets.</title>
        <authorList>
            <person name="Singh P."/>
            <person name="Lonardi S."/>
            <person name="Liang Q."/>
            <person name="Vydyam P."/>
            <person name="Khabirova E."/>
            <person name="Fang T."/>
            <person name="Gihaz S."/>
            <person name="Thekkiniath J."/>
            <person name="Munshi M."/>
            <person name="Abel S."/>
            <person name="Ciampossin L."/>
            <person name="Batugedara G."/>
            <person name="Gupta M."/>
            <person name="Lu X.M."/>
            <person name="Lenz T."/>
            <person name="Chakravarty S."/>
            <person name="Cornillot E."/>
            <person name="Hu Y."/>
            <person name="Ma W."/>
            <person name="Gonzalez L.M."/>
            <person name="Sanchez S."/>
            <person name="Estrada K."/>
            <person name="Sanchez-Flores A."/>
            <person name="Montero E."/>
            <person name="Harb O.S."/>
            <person name="Le Roch K.G."/>
            <person name="Mamoun C.B."/>
        </authorList>
    </citation>
    <scope>NUCLEOTIDE SEQUENCE</scope>
    <source>
        <strain evidence="2">WA1</strain>
    </source>
</reference>
<evidence type="ECO:0000313" key="2">
    <source>
        <dbReference type="EMBL" id="KAK2195703.1"/>
    </source>
</evidence>
<organism evidence="2 3">
    <name type="scientific">Babesia duncani</name>
    <dbReference type="NCBI Taxonomy" id="323732"/>
    <lineage>
        <taxon>Eukaryota</taxon>
        <taxon>Sar</taxon>
        <taxon>Alveolata</taxon>
        <taxon>Apicomplexa</taxon>
        <taxon>Aconoidasida</taxon>
        <taxon>Piroplasmida</taxon>
        <taxon>Babesiidae</taxon>
        <taxon>Babesia</taxon>
    </lineage>
</organism>
<dbReference type="PANTHER" id="PTHR46211:SF1">
    <property type="entry name" value="GLYCEROPHOSPHODIESTER PHOSPHODIESTERASE, CYTOPLASMIC"/>
    <property type="match status" value="1"/>
</dbReference>
<dbReference type="PANTHER" id="PTHR46211">
    <property type="entry name" value="GLYCEROPHOSPHORYL DIESTER PHOSPHODIESTERASE"/>
    <property type="match status" value="1"/>
</dbReference>
<gene>
    <name evidence="2" type="ORF">BdWA1_002296</name>
</gene>
<dbReference type="Proteomes" id="UP001214638">
    <property type="component" value="Unassembled WGS sequence"/>
</dbReference>
<evidence type="ECO:0000313" key="3">
    <source>
        <dbReference type="Proteomes" id="UP001214638"/>
    </source>
</evidence>
<dbReference type="GO" id="GO:0008081">
    <property type="term" value="F:phosphoric diester hydrolase activity"/>
    <property type="evidence" value="ECO:0007669"/>
    <property type="project" value="InterPro"/>
</dbReference>
<dbReference type="PROSITE" id="PS50007">
    <property type="entry name" value="PIPLC_X_DOMAIN"/>
    <property type="match status" value="1"/>
</dbReference>
<accession>A0AAD9PJV4</accession>
<evidence type="ECO:0000259" key="1">
    <source>
        <dbReference type="Pfam" id="PF03009"/>
    </source>
</evidence>
<dbReference type="EMBL" id="JALLKP010000003">
    <property type="protein sequence ID" value="KAK2195703.1"/>
    <property type="molecule type" value="Genomic_DNA"/>
</dbReference>
<dbReference type="InterPro" id="IPR017946">
    <property type="entry name" value="PLC-like_Pdiesterase_TIM-brl"/>
</dbReference>